<sequence>MISSCGYISTEIMEIALVAVIPLIILGTCVAMIAKINREKKENSIIWDWIEIAIEIISGMDILCLMVLSYYSPNLFINVSLSLMNHIFGE</sequence>
<dbReference type="Proteomes" id="UP000283492">
    <property type="component" value="Unassembled WGS sequence"/>
</dbReference>
<keyword evidence="1" id="KW-0472">Membrane</keyword>
<keyword evidence="1" id="KW-0812">Transmembrane</keyword>
<proteinExistence type="predicted"/>
<name>A0A3R6H2S1_9FIRM</name>
<evidence type="ECO:0000313" key="3">
    <source>
        <dbReference type="Proteomes" id="UP000283492"/>
    </source>
</evidence>
<reference evidence="2 3" key="1">
    <citation type="submission" date="2018-08" db="EMBL/GenBank/DDBJ databases">
        <title>A genome reference for cultivated species of the human gut microbiota.</title>
        <authorList>
            <person name="Zou Y."/>
            <person name="Xue W."/>
            <person name="Luo G."/>
        </authorList>
    </citation>
    <scope>NUCLEOTIDE SEQUENCE [LARGE SCALE GENOMIC DNA]</scope>
    <source>
        <strain evidence="2 3">AM42-1AC</strain>
    </source>
</reference>
<keyword evidence="1" id="KW-1133">Transmembrane helix</keyword>
<feature type="transmembrane region" description="Helical" evidence="1">
    <location>
        <begin position="12"/>
        <end position="34"/>
    </location>
</feature>
<gene>
    <name evidence="2" type="ORF">DW914_06690</name>
</gene>
<evidence type="ECO:0000313" key="2">
    <source>
        <dbReference type="EMBL" id="RHA89903.1"/>
    </source>
</evidence>
<accession>A0A3R6H2S1</accession>
<dbReference type="EMBL" id="QSFX01000008">
    <property type="protein sequence ID" value="RHA89903.1"/>
    <property type="molecule type" value="Genomic_DNA"/>
</dbReference>
<evidence type="ECO:0000256" key="1">
    <source>
        <dbReference type="SAM" id="Phobius"/>
    </source>
</evidence>
<feature type="transmembrane region" description="Helical" evidence="1">
    <location>
        <begin position="46"/>
        <end position="71"/>
    </location>
</feature>
<protein>
    <submittedName>
        <fullName evidence="2">Uncharacterized protein</fullName>
    </submittedName>
</protein>
<dbReference type="AlphaFoldDB" id="A0A3R6H2S1"/>
<comment type="caution">
    <text evidence="2">The sequence shown here is derived from an EMBL/GenBank/DDBJ whole genome shotgun (WGS) entry which is preliminary data.</text>
</comment>
<dbReference type="RefSeq" id="WP_118580791.1">
    <property type="nucleotide sequence ID" value="NZ_CABJFX010000008.1"/>
</dbReference>
<organism evidence="2 3">
    <name type="scientific">Roseburia inulinivorans</name>
    <dbReference type="NCBI Taxonomy" id="360807"/>
    <lineage>
        <taxon>Bacteria</taxon>
        <taxon>Bacillati</taxon>
        <taxon>Bacillota</taxon>
        <taxon>Clostridia</taxon>
        <taxon>Lachnospirales</taxon>
        <taxon>Lachnospiraceae</taxon>
        <taxon>Roseburia</taxon>
    </lineage>
</organism>